<dbReference type="InterPro" id="IPR046373">
    <property type="entry name" value="Acyl-CoA_Oxase/DH_mid-dom_sf"/>
</dbReference>
<dbReference type="Pfam" id="PF00441">
    <property type="entry name" value="Acyl-CoA_dh_1"/>
    <property type="match status" value="1"/>
</dbReference>
<dbReference type="PROSITE" id="PS00072">
    <property type="entry name" value="ACYL_COA_DH_1"/>
    <property type="match status" value="1"/>
</dbReference>
<dbReference type="Gene3D" id="1.20.140.10">
    <property type="entry name" value="Butyryl-CoA Dehydrogenase, subunit A, domain 3"/>
    <property type="match status" value="1"/>
</dbReference>
<dbReference type="InterPro" id="IPR037069">
    <property type="entry name" value="AcylCoA_DH/ox_N_sf"/>
</dbReference>
<reference evidence="11 12" key="1">
    <citation type="submission" date="2021-12" db="EMBL/GenBank/DDBJ databases">
        <title>Sinirhodobacter sp. WL0062 is a bacterium isolated from seawater.</title>
        <authorList>
            <person name="Wang L."/>
            <person name="He W."/>
            <person name="Zhang D.-F."/>
        </authorList>
    </citation>
    <scope>NUCLEOTIDE SEQUENCE [LARGE SCALE GENOMIC DNA]</scope>
    <source>
        <strain evidence="11 12">WL0062</strain>
    </source>
</reference>
<dbReference type="Proteomes" id="UP001521181">
    <property type="component" value="Unassembled WGS sequence"/>
</dbReference>
<dbReference type="Pfam" id="PF02770">
    <property type="entry name" value="Acyl-CoA_dh_M"/>
    <property type="match status" value="1"/>
</dbReference>
<evidence type="ECO:0000313" key="12">
    <source>
        <dbReference type="Proteomes" id="UP001521181"/>
    </source>
</evidence>
<dbReference type="InterPro" id="IPR009075">
    <property type="entry name" value="AcylCo_DH/oxidase_C"/>
</dbReference>
<accession>A0ABS8YT85</accession>
<evidence type="ECO:0000256" key="5">
    <source>
        <dbReference type="ARBA" id="ARBA00022827"/>
    </source>
</evidence>
<evidence type="ECO:0000259" key="9">
    <source>
        <dbReference type="Pfam" id="PF02770"/>
    </source>
</evidence>
<evidence type="ECO:0000313" key="11">
    <source>
        <dbReference type="EMBL" id="MCE5973072.1"/>
    </source>
</evidence>
<dbReference type="RefSeq" id="WP_233676066.1">
    <property type="nucleotide sequence ID" value="NZ_JAJUOS010000003.1"/>
</dbReference>
<evidence type="ECO:0000256" key="1">
    <source>
        <dbReference type="ARBA" id="ARBA00001974"/>
    </source>
</evidence>
<dbReference type="InterPro" id="IPR006089">
    <property type="entry name" value="Acyl-CoA_DH_CS"/>
</dbReference>
<keyword evidence="12" id="KW-1185">Reference proteome</keyword>
<feature type="domain" description="Acyl-CoA dehydrogenase/oxidase C-terminal" evidence="8">
    <location>
        <begin position="230"/>
        <end position="379"/>
    </location>
</feature>
<feature type="domain" description="Acyl-CoA dehydrogenase/oxidase N-terminal" evidence="10">
    <location>
        <begin position="7"/>
        <end position="118"/>
    </location>
</feature>
<keyword evidence="4 7" id="KW-0285">Flavoprotein</keyword>
<evidence type="ECO:0000256" key="6">
    <source>
        <dbReference type="ARBA" id="ARBA00023002"/>
    </source>
</evidence>
<evidence type="ECO:0000256" key="4">
    <source>
        <dbReference type="ARBA" id="ARBA00022630"/>
    </source>
</evidence>
<comment type="caution">
    <text evidence="11">The sequence shown here is derived from an EMBL/GenBank/DDBJ whole genome shotgun (WGS) entry which is preliminary data.</text>
</comment>
<evidence type="ECO:0000256" key="3">
    <source>
        <dbReference type="ARBA" id="ARBA00019125"/>
    </source>
</evidence>
<dbReference type="PANTHER" id="PTHR48083">
    <property type="entry name" value="MEDIUM-CHAIN SPECIFIC ACYL-COA DEHYDROGENASE, MITOCHONDRIAL-RELATED"/>
    <property type="match status" value="1"/>
</dbReference>
<name>A0ABS8YT85_9RHOB</name>
<dbReference type="InterPro" id="IPR006091">
    <property type="entry name" value="Acyl-CoA_Oxase/DH_mid-dom"/>
</dbReference>
<dbReference type="InterPro" id="IPR009100">
    <property type="entry name" value="AcylCoA_DH/oxidase_NM_dom_sf"/>
</dbReference>
<dbReference type="Pfam" id="PF02771">
    <property type="entry name" value="Acyl-CoA_dh_N"/>
    <property type="match status" value="1"/>
</dbReference>
<feature type="domain" description="Acyl-CoA oxidase/dehydrogenase middle" evidence="9">
    <location>
        <begin position="123"/>
        <end position="218"/>
    </location>
</feature>
<gene>
    <name evidence="11" type="ORF">LZA78_06225</name>
</gene>
<dbReference type="PROSITE" id="PS00073">
    <property type="entry name" value="ACYL_COA_DH_2"/>
    <property type="match status" value="1"/>
</dbReference>
<organism evidence="11 12">
    <name type="scientific">Rhodobacter flavimaris</name>
    <dbReference type="NCBI Taxonomy" id="2907145"/>
    <lineage>
        <taxon>Bacteria</taxon>
        <taxon>Pseudomonadati</taxon>
        <taxon>Pseudomonadota</taxon>
        <taxon>Alphaproteobacteria</taxon>
        <taxon>Rhodobacterales</taxon>
        <taxon>Rhodobacter group</taxon>
        <taxon>Rhodobacter</taxon>
    </lineage>
</organism>
<evidence type="ECO:0000259" key="10">
    <source>
        <dbReference type="Pfam" id="PF02771"/>
    </source>
</evidence>
<dbReference type="Gene3D" id="1.10.540.10">
    <property type="entry name" value="Acyl-CoA dehydrogenase/oxidase, N-terminal domain"/>
    <property type="match status" value="1"/>
</dbReference>
<dbReference type="InterPro" id="IPR036250">
    <property type="entry name" value="AcylCo_DH-like_C"/>
</dbReference>
<evidence type="ECO:0000256" key="7">
    <source>
        <dbReference type="RuleBase" id="RU362125"/>
    </source>
</evidence>
<dbReference type="SUPFAM" id="SSF47203">
    <property type="entry name" value="Acyl-CoA dehydrogenase C-terminal domain-like"/>
    <property type="match status" value="1"/>
</dbReference>
<dbReference type="Gene3D" id="2.40.110.10">
    <property type="entry name" value="Butyryl-CoA Dehydrogenase, subunit A, domain 2"/>
    <property type="match status" value="1"/>
</dbReference>
<keyword evidence="5 7" id="KW-0274">FAD</keyword>
<protein>
    <recommendedName>
        <fullName evidence="3">Medium-chain specific acyl-CoA dehydrogenase, mitochondrial</fullName>
    </recommendedName>
</protein>
<dbReference type="SUPFAM" id="SSF56645">
    <property type="entry name" value="Acyl-CoA dehydrogenase NM domain-like"/>
    <property type="match status" value="1"/>
</dbReference>
<evidence type="ECO:0000256" key="2">
    <source>
        <dbReference type="ARBA" id="ARBA00009347"/>
    </source>
</evidence>
<comment type="cofactor">
    <cofactor evidence="1 7">
        <name>FAD</name>
        <dbReference type="ChEBI" id="CHEBI:57692"/>
    </cofactor>
</comment>
<comment type="similarity">
    <text evidence="2 7">Belongs to the acyl-CoA dehydrogenase family.</text>
</comment>
<dbReference type="EMBL" id="JAJUOS010000003">
    <property type="protein sequence ID" value="MCE5973072.1"/>
    <property type="molecule type" value="Genomic_DNA"/>
</dbReference>
<evidence type="ECO:0000259" key="8">
    <source>
        <dbReference type="Pfam" id="PF00441"/>
    </source>
</evidence>
<dbReference type="InterPro" id="IPR013786">
    <property type="entry name" value="AcylCoA_DH/ox_N"/>
</dbReference>
<sequence>MDLTLSHEQRLLVDTVRDFIKTELAPLEEAVEETGALAPELAAEVFRKSSELGLYAMNVPEEHGGGGLSALDTMLVEEQFGRTTDILIRRAFGNVYEVLLACEGDQVERWLRPAVRGERVCSIAITEPGAGSDAASIATKAVEDGKGGWILNGSKHFISDGLVSDFFVVSAVTDPGKGARGISLFLVDKGTPGLTIGRDQPMMGLRGTSHVELHFDNVPLQPINMLGARGEGFRMALGVLGRVRLAQVGARSIGKATKVLDLMVDYARERKQFGQAIGEFQLVGQMLADSALEINAARLALWQTAIEIDEGRDPRTRISLVKVQAAETLGRVVDRAVQLFGGMGFCKDLPIERYYRDARIYRIFDGTSEIHRTVMARMLMKGEPTLYDPFVA</sequence>
<dbReference type="PANTHER" id="PTHR48083:SF2">
    <property type="entry name" value="MEDIUM-CHAIN SPECIFIC ACYL-COA DEHYDROGENASE, MITOCHONDRIAL"/>
    <property type="match status" value="1"/>
</dbReference>
<proteinExistence type="inferred from homology"/>
<dbReference type="InterPro" id="IPR050741">
    <property type="entry name" value="Acyl-CoA_dehydrogenase"/>
</dbReference>
<dbReference type="PIRSF" id="PIRSF016578">
    <property type="entry name" value="HsaA"/>
    <property type="match status" value="1"/>
</dbReference>
<keyword evidence="6 7" id="KW-0560">Oxidoreductase</keyword>